<reference evidence="8 9" key="1">
    <citation type="submission" date="2019-07" db="EMBL/GenBank/DDBJ databases">
        <title>Ln-dependent methylotrophs.</title>
        <authorList>
            <person name="Tani A."/>
        </authorList>
    </citation>
    <scope>NUCLEOTIDE SEQUENCE [LARGE SCALE GENOMIC DNA]</scope>
    <source>
        <strain evidence="8 9">SM89A</strain>
    </source>
</reference>
<protein>
    <submittedName>
        <fullName evidence="8">DoxX family protein</fullName>
    </submittedName>
</protein>
<dbReference type="AlphaFoldDB" id="A0A549T8R6"/>
<feature type="transmembrane region" description="Helical" evidence="7">
    <location>
        <begin position="50"/>
        <end position="71"/>
    </location>
</feature>
<dbReference type="EMBL" id="VJMF01000003">
    <property type="protein sequence ID" value="TRL38264.1"/>
    <property type="molecule type" value="Genomic_DNA"/>
</dbReference>
<sequence>MTNVRNADYAALLLRVTLGALFLAHGLLKIFVFTLPGTAKFFESLGYPSLLAYVVVAAEIGGGLALIFGILTRVVSLTLIPLMIGALIVHLPNGWLFSNANGGWEFPALWTALLIVQALLGPGAFAVRLPQAEGQALGSAARG</sequence>
<accession>A0A549T8R6</accession>
<dbReference type="GO" id="GO:0005886">
    <property type="term" value="C:plasma membrane"/>
    <property type="evidence" value="ECO:0007669"/>
    <property type="project" value="UniProtKB-SubCell"/>
</dbReference>
<comment type="caution">
    <text evidence="8">The sequence shown here is derived from an EMBL/GenBank/DDBJ whole genome shotgun (WGS) entry which is preliminary data.</text>
</comment>
<comment type="similarity">
    <text evidence="2">Belongs to the DoxX family.</text>
</comment>
<evidence type="ECO:0000313" key="8">
    <source>
        <dbReference type="EMBL" id="TRL38264.1"/>
    </source>
</evidence>
<organism evidence="8 9">
    <name type="scientific">Methylosinus sporium</name>
    <dbReference type="NCBI Taxonomy" id="428"/>
    <lineage>
        <taxon>Bacteria</taxon>
        <taxon>Pseudomonadati</taxon>
        <taxon>Pseudomonadota</taxon>
        <taxon>Alphaproteobacteria</taxon>
        <taxon>Hyphomicrobiales</taxon>
        <taxon>Methylocystaceae</taxon>
        <taxon>Methylosinus</taxon>
    </lineage>
</organism>
<keyword evidence="3" id="KW-1003">Cell membrane</keyword>
<proteinExistence type="inferred from homology"/>
<evidence type="ECO:0000256" key="1">
    <source>
        <dbReference type="ARBA" id="ARBA00004651"/>
    </source>
</evidence>
<evidence type="ECO:0000256" key="3">
    <source>
        <dbReference type="ARBA" id="ARBA00022475"/>
    </source>
</evidence>
<dbReference type="PANTHER" id="PTHR33452">
    <property type="entry name" value="OXIDOREDUCTASE CATD-RELATED"/>
    <property type="match status" value="1"/>
</dbReference>
<evidence type="ECO:0000313" key="9">
    <source>
        <dbReference type="Proteomes" id="UP000316781"/>
    </source>
</evidence>
<dbReference type="Pfam" id="PF07681">
    <property type="entry name" value="DoxX"/>
    <property type="match status" value="1"/>
</dbReference>
<feature type="transmembrane region" description="Helical" evidence="7">
    <location>
        <begin position="78"/>
        <end position="96"/>
    </location>
</feature>
<name>A0A549T8R6_METSR</name>
<dbReference type="PANTHER" id="PTHR33452:SF1">
    <property type="entry name" value="INNER MEMBRANE PROTEIN YPHA-RELATED"/>
    <property type="match status" value="1"/>
</dbReference>
<gene>
    <name evidence="8" type="ORF">FM996_00725</name>
</gene>
<keyword evidence="5 7" id="KW-1133">Transmembrane helix</keyword>
<evidence type="ECO:0000256" key="7">
    <source>
        <dbReference type="SAM" id="Phobius"/>
    </source>
</evidence>
<dbReference type="InterPro" id="IPR051907">
    <property type="entry name" value="DoxX-like_oxidoreductase"/>
</dbReference>
<comment type="subcellular location">
    <subcellularLocation>
        <location evidence="1">Cell membrane</location>
        <topology evidence="1">Multi-pass membrane protein</topology>
    </subcellularLocation>
</comment>
<dbReference type="InterPro" id="IPR032808">
    <property type="entry name" value="DoxX"/>
</dbReference>
<evidence type="ECO:0000256" key="4">
    <source>
        <dbReference type="ARBA" id="ARBA00022692"/>
    </source>
</evidence>
<evidence type="ECO:0000256" key="5">
    <source>
        <dbReference type="ARBA" id="ARBA00022989"/>
    </source>
</evidence>
<dbReference type="Proteomes" id="UP000316781">
    <property type="component" value="Unassembled WGS sequence"/>
</dbReference>
<feature type="transmembrane region" description="Helical" evidence="7">
    <location>
        <begin position="12"/>
        <end position="35"/>
    </location>
</feature>
<evidence type="ECO:0000256" key="2">
    <source>
        <dbReference type="ARBA" id="ARBA00006679"/>
    </source>
</evidence>
<dbReference type="RefSeq" id="WP_142861397.1">
    <property type="nucleotide sequence ID" value="NZ_VJMF01000003.1"/>
</dbReference>
<evidence type="ECO:0000256" key="6">
    <source>
        <dbReference type="ARBA" id="ARBA00023136"/>
    </source>
</evidence>
<feature type="transmembrane region" description="Helical" evidence="7">
    <location>
        <begin position="108"/>
        <end position="127"/>
    </location>
</feature>
<keyword evidence="6 7" id="KW-0472">Membrane</keyword>
<keyword evidence="4 7" id="KW-0812">Transmembrane</keyword>